<dbReference type="PANTHER" id="PTHR35457:SF1">
    <property type="entry name" value="HEME A SYNTHASE"/>
    <property type="match status" value="1"/>
</dbReference>
<dbReference type="EMBL" id="QDKL01000001">
    <property type="protein sequence ID" value="RZF23266.1"/>
    <property type="molecule type" value="Genomic_DNA"/>
</dbReference>
<evidence type="ECO:0000256" key="12">
    <source>
        <dbReference type="SAM" id="Phobius"/>
    </source>
</evidence>
<feature type="transmembrane region" description="Helical" evidence="12">
    <location>
        <begin position="194"/>
        <end position="212"/>
    </location>
</feature>
<evidence type="ECO:0000256" key="8">
    <source>
        <dbReference type="ARBA" id="ARBA00023133"/>
    </source>
</evidence>
<evidence type="ECO:0000256" key="9">
    <source>
        <dbReference type="ARBA" id="ARBA00023136"/>
    </source>
</evidence>
<dbReference type="Proteomes" id="UP000443582">
    <property type="component" value="Unassembled WGS sequence"/>
</dbReference>
<feature type="transmembrane region" description="Helical" evidence="12">
    <location>
        <begin position="153"/>
        <end position="173"/>
    </location>
</feature>
<dbReference type="InterPro" id="IPR050450">
    <property type="entry name" value="COX15/CtaA_HemeA_synthase"/>
</dbReference>
<dbReference type="RefSeq" id="WP_114706212.1">
    <property type="nucleotide sequence ID" value="NZ_QDKL01000001.1"/>
</dbReference>
<keyword evidence="3 12" id="KW-0812">Transmembrane</keyword>
<feature type="transmembrane region" description="Helical" evidence="12">
    <location>
        <begin position="21"/>
        <end position="40"/>
    </location>
</feature>
<feature type="transmembrane region" description="Helical" evidence="12">
    <location>
        <begin position="302"/>
        <end position="322"/>
    </location>
</feature>
<keyword evidence="8" id="KW-0350">Heme biosynthesis</keyword>
<comment type="subcellular location">
    <subcellularLocation>
        <location evidence="1">Membrane</location>
        <topology evidence="1">Multi-pass membrane protein</topology>
    </subcellularLocation>
</comment>
<feature type="transmembrane region" description="Helical" evidence="12">
    <location>
        <begin position="125"/>
        <end position="147"/>
    </location>
</feature>
<evidence type="ECO:0000256" key="6">
    <source>
        <dbReference type="ARBA" id="ARBA00023002"/>
    </source>
</evidence>
<proteinExistence type="predicted"/>
<keyword evidence="2" id="KW-1003">Cell membrane</keyword>
<feature type="transmembrane region" description="Helical" evidence="12">
    <location>
        <begin position="237"/>
        <end position="257"/>
    </location>
</feature>
<dbReference type="Pfam" id="PF02628">
    <property type="entry name" value="COX15-CtaA"/>
    <property type="match status" value="1"/>
</dbReference>
<keyword evidence="5 12" id="KW-1133">Transmembrane helix</keyword>
<gene>
    <name evidence="13" type="ORF">DAY19_05720</name>
</gene>
<feature type="transmembrane region" description="Helical" evidence="12">
    <location>
        <begin position="100"/>
        <end position="118"/>
    </location>
</feature>
<protein>
    <submittedName>
        <fullName evidence="13">Heme A synthase</fullName>
    </submittedName>
</protein>
<keyword evidence="7" id="KW-0408">Iron</keyword>
<keyword evidence="10" id="KW-1015">Disulfide bond</keyword>
<evidence type="ECO:0000256" key="4">
    <source>
        <dbReference type="ARBA" id="ARBA00022723"/>
    </source>
</evidence>
<organism evidence="13 14">
    <name type="scientific">Halobacteriovorax vibrionivorans</name>
    <dbReference type="NCBI Taxonomy" id="2152716"/>
    <lineage>
        <taxon>Bacteria</taxon>
        <taxon>Pseudomonadati</taxon>
        <taxon>Bdellovibrionota</taxon>
        <taxon>Bacteriovoracia</taxon>
        <taxon>Bacteriovoracales</taxon>
        <taxon>Halobacteriovoraceae</taxon>
        <taxon>Halobacteriovorax</taxon>
    </lineage>
</organism>
<dbReference type="PANTHER" id="PTHR35457">
    <property type="entry name" value="HEME A SYNTHASE"/>
    <property type="match status" value="1"/>
</dbReference>
<evidence type="ECO:0000256" key="3">
    <source>
        <dbReference type="ARBA" id="ARBA00022692"/>
    </source>
</evidence>
<sequence length="330" mass="37648">MLGKEVVKVEDIMMDKNRFKKFLPIVIITVFTLIFIGGMVRSTGAGMGCPDWPTCFGKVIPPTSVDQLPDDYRTRFSKPGRIVAVFNPVHTWTEYFNRMAGVWTGIASIILFVLSFAYKKDNKKVVWLAGLSLFLVVLNGGVGAMVVRSHLHPNVITVHMLLTIFLTFALAQLKYETKPISFERNYNVDKYKDYLWVLVTFLVIQVVLGTQVREQIDVITNTEPNLARTNWLERLDMIFYIHRSFSILILLGFSYTLRRIMQEFQDHAFVQRKCISIMLTLIGVVAAGVILAYLAFPAVAQPIHLLFAILLTYFIYELIVILKKAKQVSV</sequence>
<evidence type="ECO:0000256" key="5">
    <source>
        <dbReference type="ARBA" id="ARBA00022989"/>
    </source>
</evidence>
<accession>A0ABY0IN23</accession>
<comment type="caution">
    <text evidence="13">The sequence shown here is derived from an EMBL/GenBank/DDBJ whole genome shotgun (WGS) entry which is preliminary data.</text>
</comment>
<keyword evidence="14" id="KW-1185">Reference proteome</keyword>
<name>A0ABY0IN23_9BACT</name>
<dbReference type="InterPro" id="IPR003780">
    <property type="entry name" value="COX15/CtaA_fam"/>
</dbReference>
<evidence type="ECO:0000313" key="13">
    <source>
        <dbReference type="EMBL" id="RZF23266.1"/>
    </source>
</evidence>
<evidence type="ECO:0000256" key="1">
    <source>
        <dbReference type="ARBA" id="ARBA00004141"/>
    </source>
</evidence>
<keyword evidence="9 12" id="KW-0472">Membrane</keyword>
<evidence type="ECO:0000256" key="10">
    <source>
        <dbReference type="ARBA" id="ARBA00023157"/>
    </source>
</evidence>
<evidence type="ECO:0000256" key="7">
    <source>
        <dbReference type="ARBA" id="ARBA00023004"/>
    </source>
</evidence>
<comment type="pathway">
    <text evidence="11">Porphyrin-containing compound metabolism.</text>
</comment>
<evidence type="ECO:0000256" key="11">
    <source>
        <dbReference type="ARBA" id="ARBA00023444"/>
    </source>
</evidence>
<reference evidence="14" key="1">
    <citation type="journal article" date="2019" name="Int. J. Syst. Evol. Microbiol.">
        <title>Halobacteriovorax valvorus sp. nov., a novel prokaryotic predator isolated from coastal seawater of China.</title>
        <authorList>
            <person name="Chen M.-X."/>
        </authorList>
    </citation>
    <scope>NUCLEOTIDE SEQUENCE [LARGE SCALE GENOMIC DNA]</scope>
    <source>
        <strain evidence="14">BL9</strain>
    </source>
</reference>
<evidence type="ECO:0000313" key="14">
    <source>
        <dbReference type="Proteomes" id="UP000443582"/>
    </source>
</evidence>
<evidence type="ECO:0000256" key="2">
    <source>
        <dbReference type="ARBA" id="ARBA00022475"/>
    </source>
</evidence>
<keyword evidence="6" id="KW-0560">Oxidoreductase</keyword>
<keyword evidence="4" id="KW-0479">Metal-binding</keyword>
<feature type="transmembrane region" description="Helical" evidence="12">
    <location>
        <begin position="277"/>
        <end position="296"/>
    </location>
</feature>